<gene>
    <name evidence="2" type="ORF">C8F04DRAFT_1046283</name>
</gene>
<dbReference type="AlphaFoldDB" id="A0AAD6SGH8"/>
<name>A0AAD6SGH8_9AGAR</name>
<evidence type="ECO:0000313" key="3">
    <source>
        <dbReference type="Proteomes" id="UP001218188"/>
    </source>
</evidence>
<evidence type="ECO:0000256" key="1">
    <source>
        <dbReference type="SAM" id="SignalP"/>
    </source>
</evidence>
<proteinExistence type="predicted"/>
<comment type="caution">
    <text evidence="2">The sequence shown here is derived from an EMBL/GenBank/DDBJ whole genome shotgun (WGS) entry which is preliminary data.</text>
</comment>
<dbReference type="Proteomes" id="UP001218188">
    <property type="component" value="Unassembled WGS sequence"/>
</dbReference>
<keyword evidence="3" id="KW-1185">Reference proteome</keyword>
<accession>A0AAD6SGH8</accession>
<protein>
    <submittedName>
        <fullName evidence="2">Asparaginase</fullName>
    </submittedName>
</protein>
<feature type="signal peptide" evidence="1">
    <location>
        <begin position="1"/>
        <end position="21"/>
    </location>
</feature>
<reference evidence="2" key="1">
    <citation type="submission" date="2023-03" db="EMBL/GenBank/DDBJ databases">
        <title>Massive genome expansion in bonnet fungi (Mycena s.s.) driven by repeated elements and novel gene families across ecological guilds.</title>
        <authorList>
            <consortium name="Lawrence Berkeley National Laboratory"/>
            <person name="Harder C.B."/>
            <person name="Miyauchi S."/>
            <person name="Viragh M."/>
            <person name="Kuo A."/>
            <person name="Thoen E."/>
            <person name="Andreopoulos B."/>
            <person name="Lu D."/>
            <person name="Skrede I."/>
            <person name="Drula E."/>
            <person name="Henrissat B."/>
            <person name="Morin E."/>
            <person name="Kohler A."/>
            <person name="Barry K."/>
            <person name="LaButti K."/>
            <person name="Morin E."/>
            <person name="Salamov A."/>
            <person name="Lipzen A."/>
            <person name="Mereny Z."/>
            <person name="Hegedus B."/>
            <person name="Baldrian P."/>
            <person name="Stursova M."/>
            <person name="Weitz H."/>
            <person name="Taylor A."/>
            <person name="Grigoriev I.V."/>
            <person name="Nagy L.G."/>
            <person name="Martin F."/>
            <person name="Kauserud H."/>
        </authorList>
    </citation>
    <scope>NUCLEOTIDE SEQUENCE</scope>
    <source>
        <strain evidence="2">CBHHK200</strain>
    </source>
</reference>
<feature type="chain" id="PRO_5041993879" evidence="1">
    <location>
        <begin position="22"/>
        <end position="105"/>
    </location>
</feature>
<dbReference type="EMBL" id="JARJCM010000150">
    <property type="protein sequence ID" value="KAJ7025660.1"/>
    <property type="molecule type" value="Genomic_DNA"/>
</dbReference>
<evidence type="ECO:0000313" key="2">
    <source>
        <dbReference type="EMBL" id="KAJ7025660.1"/>
    </source>
</evidence>
<organism evidence="2 3">
    <name type="scientific">Mycena alexandri</name>
    <dbReference type="NCBI Taxonomy" id="1745969"/>
    <lineage>
        <taxon>Eukaryota</taxon>
        <taxon>Fungi</taxon>
        <taxon>Dikarya</taxon>
        <taxon>Basidiomycota</taxon>
        <taxon>Agaricomycotina</taxon>
        <taxon>Agaricomycetes</taxon>
        <taxon>Agaricomycetidae</taxon>
        <taxon>Agaricales</taxon>
        <taxon>Marasmiineae</taxon>
        <taxon>Mycenaceae</taxon>
        <taxon>Mycena</taxon>
    </lineage>
</organism>
<keyword evidence="1" id="KW-0732">Signal</keyword>
<sequence>MKFSAPFTALVVACVVGTVTCQITVQFSTTEGCNSFSDTFHGACNECFDPPGDFGSVLFSGIGSNQEVQIHNEDGCTTASLVGQGFGNACWDQGHTAIRSAFVAC</sequence>